<name>A0A8D8VGZ2_9HEMI</name>
<dbReference type="EMBL" id="HBUF01403340">
    <property type="protein sequence ID" value="CAG6737455.1"/>
    <property type="molecule type" value="Transcribed_RNA"/>
</dbReference>
<dbReference type="EMBL" id="HBUF01059869">
    <property type="protein sequence ID" value="CAG6625422.1"/>
    <property type="molecule type" value="Transcribed_RNA"/>
</dbReference>
<sequence length="107" mass="12295">MLKDYLGKDLCAGDQTMCTDNFTAFVRKSNGTMYPSPYKTPETRGVCEADKDLDTNLACYVRVRTSDKKLSWHNWHTKFEIQMWNYKNPNRDGVGCRFAKPGADEAE</sequence>
<protein>
    <submittedName>
        <fullName evidence="1">Uncharacterized protein</fullName>
    </submittedName>
</protein>
<dbReference type="AlphaFoldDB" id="A0A8D8VGZ2"/>
<dbReference type="EMBL" id="HBUF01059870">
    <property type="protein sequence ID" value="CAG6625423.1"/>
    <property type="molecule type" value="Transcribed_RNA"/>
</dbReference>
<evidence type="ECO:0000313" key="1">
    <source>
        <dbReference type="EMBL" id="CAG6625423.1"/>
    </source>
</evidence>
<organism evidence="1">
    <name type="scientific">Cacopsylla melanoneura</name>
    <dbReference type="NCBI Taxonomy" id="428564"/>
    <lineage>
        <taxon>Eukaryota</taxon>
        <taxon>Metazoa</taxon>
        <taxon>Ecdysozoa</taxon>
        <taxon>Arthropoda</taxon>
        <taxon>Hexapoda</taxon>
        <taxon>Insecta</taxon>
        <taxon>Pterygota</taxon>
        <taxon>Neoptera</taxon>
        <taxon>Paraneoptera</taxon>
        <taxon>Hemiptera</taxon>
        <taxon>Sternorrhyncha</taxon>
        <taxon>Psylloidea</taxon>
        <taxon>Psyllidae</taxon>
        <taxon>Psyllinae</taxon>
        <taxon>Cacopsylla</taxon>
    </lineage>
</organism>
<proteinExistence type="predicted"/>
<reference evidence="1" key="1">
    <citation type="submission" date="2021-05" db="EMBL/GenBank/DDBJ databases">
        <authorList>
            <person name="Alioto T."/>
            <person name="Alioto T."/>
            <person name="Gomez Garrido J."/>
        </authorList>
    </citation>
    <scope>NUCLEOTIDE SEQUENCE</scope>
</reference>
<accession>A0A8D8VGZ2</accession>